<feature type="domain" description="HTH myb-type" evidence="8">
    <location>
        <begin position="123"/>
        <end position="173"/>
    </location>
</feature>
<dbReference type="PROSITE" id="PS50090">
    <property type="entry name" value="MYB_LIKE"/>
    <property type="match status" value="3"/>
</dbReference>
<evidence type="ECO:0000256" key="1">
    <source>
        <dbReference type="ARBA" id="ARBA00004123"/>
    </source>
</evidence>
<dbReference type="GO" id="GO:0005634">
    <property type="term" value="C:nucleus"/>
    <property type="evidence" value="ECO:0007669"/>
    <property type="project" value="UniProtKB-SubCell"/>
</dbReference>
<keyword evidence="2" id="KW-0677">Repeat</keyword>
<dbReference type="GO" id="GO:0000978">
    <property type="term" value="F:RNA polymerase II cis-regulatory region sequence-specific DNA binding"/>
    <property type="evidence" value="ECO:0007669"/>
    <property type="project" value="TreeGrafter"/>
</dbReference>
<name>Q20CK0_EUPAE</name>
<feature type="domain" description="HTH myb-type" evidence="8">
    <location>
        <begin position="67"/>
        <end position="122"/>
    </location>
</feature>
<dbReference type="PANTHER" id="PTHR45614:SF25">
    <property type="entry name" value="MYB PROTEIN"/>
    <property type="match status" value="1"/>
</dbReference>
<evidence type="ECO:0000259" key="7">
    <source>
        <dbReference type="PROSITE" id="PS50090"/>
    </source>
</evidence>
<dbReference type="InterPro" id="IPR050560">
    <property type="entry name" value="MYB_TF"/>
</dbReference>
<dbReference type="Gene3D" id="1.10.10.60">
    <property type="entry name" value="Homeodomain-like"/>
    <property type="match status" value="3"/>
</dbReference>
<keyword evidence="6" id="KW-0539">Nucleus</keyword>
<dbReference type="InterPro" id="IPR009057">
    <property type="entry name" value="Homeodomain-like_sf"/>
</dbReference>
<evidence type="ECO:0000256" key="2">
    <source>
        <dbReference type="ARBA" id="ARBA00022737"/>
    </source>
</evidence>
<gene>
    <name evidence="9" type="primary">emyb4</name>
</gene>
<evidence type="ECO:0000313" key="9">
    <source>
        <dbReference type="EMBL" id="ABC96072.2"/>
    </source>
</evidence>
<keyword evidence="3" id="KW-0805">Transcription regulation</keyword>
<dbReference type="SUPFAM" id="SSF46689">
    <property type="entry name" value="Homeodomain-like"/>
    <property type="match status" value="2"/>
</dbReference>
<feature type="domain" description="Myb-like" evidence="7">
    <location>
        <begin position="119"/>
        <end position="169"/>
    </location>
</feature>
<accession>Q20CK0</accession>
<reference evidence="9" key="1">
    <citation type="submission" date="2010-08" db="EMBL/GenBank/DDBJ databases">
        <authorList>
            <person name="Lu J."/>
            <person name="Yang H."/>
            <person name="Li Z."/>
            <person name="Liang X."/>
            <person name="Zhang X."/>
            <person name="Qin P."/>
            <person name="Yang T."/>
        </authorList>
    </citation>
    <scope>NUCLEOTIDE SEQUENCE</scope>
</reference>
<evidence type="ECO:0000259" key="8">
    <source>
        <dbReference type="PROSITE" id="PS51294"/>
    </source>
</evidence>
<keyword evidence="5" id="KW-0804">Transcription</keyword>
<feature type="domain" description="Myb-like" evidence="7">
    <location>
        <begin position="15"/>
        <end position="66"/>
    </location>
</feature>
<dbReference type="FunFam" id="1.10.10.60:FF:000016">
    <property type="entry name" value="Transcriptional activator Myb isoform A"/>
    <property type="match status" value="1"/>
</dbReference>
<dbReference type="PANTHER" id="PTHR45614">
    <property type="entry name" value="MYB PROTEIN-RELATED"/>
    <property type="match status" value="1"/>
</dbReference>
<dbReference type="InterPro" id="IPR017930">
    <property type="entry name" value="Myb_dom"/>
</dbReference>
<evidence type="ECO:0000256" key="5">
    <source>
        <dbReference type="ARBA" id="ARBA00023163"/>
    </source>
</evidence>
<dbReference type="Pfam" id="PF00249">
    <property type="entry name" value="Myb_DNA-binding"/>
    <property type="match status" value="3"/>
</dbReference>
<feature type="domain" description="HTH myb-type" evidence="8">
    <location>
        <begin position="15"/>
        <end position="66"/>
    </location>
</feature>
<dbReference type="GO" id="GO:0000981">
    <property type="term" value="F:DNA-binding transcription factor activity, RNA polymerase II-specific"/>
    <property type="evidence" value="ECO:0007669"/>
    <property type="project" value="TreeGrafter"/>
</dbReference>
<keyword evidence="4" id="KW-0238">DNA-binding</keyword>
<dbReference type="EMBL" id="DQ356929">
    <property type="protein sequence ID" value="ABC96072.2"/>
    <property type="molecule type" value="Genomic_DNA"/>
</dbReference>
<dbReference type="SMART" id="SM00717">
    <property type="entry name" value="SANT"/>
    <property type="match status" value="3"/>
</dbReference>
<protein>
    <submittedName>
        <fullName evidence="9">EMYB4</fullName>
    </submittedName>
</protein>
<proteinExistence type="predicted"/>
<dbReference type="FunFam" id="1.10.10.60:FF:000010">
    <property type="entry name" value="Transcriptional activator Myb isoform A"/>
    <property type="match status" value="1"/>
</dbReference>
<dbReference type="CDD" id="cd00167">
    <property type="entry name" value="SANT"/>
    <property type="match status" value="3"/>
</dbReference>
<comment type="subcellular location">
    <subcellularLocation>
        <location evidence="1">Nucleus</location>
    </subcellularLocation>
</comment>
<evidence type="ECO:0000256" key="3">
    <source>
        <dbReference type="ARBA" id="ARBA00023015"/>
    </source>
</evidence>
<evidence type="ECO:0000256" key="4">
    <source>
        <dbReference type="ARBA" id="ARBA00023125"/>
    </source>
</evidence>
<sequence>MDAEVSNLAGFCPLKKIQQKQYWTKEENEKLHTLVDRYGARNWKRIASYFDNRTDVQCLHRWQKVLNPDLVKGPWTPEEDQKVIEMVKKYGAKNWSAIANHLPGRIGKQCRERWHNHLNPGIKRGKWTEQEDQIIVKAHEKLGNRWAEIAKLLPGRTDNHIKNHFNSTIRRKLKMSKKTYEKETELNSIIRYNKTKEFSSYPQEKHYTSLVVNGQKNRENEFPSDRSNMADMRERIPSQKIDYYHAVIGNPIYLKIQK</sequence>
<evidence type="ECO:0000256" key="6">
    <source>
        <dbReference type="ARBA" id="ARBA00023242"/>
    </source>
</evidence>
<organism evidence="9">
    <name type="scientific">Euplotes aediculatus</name>
    <name type="common">Ciliate</name>
    <dbReference type="NCBI Taxonomy" id="5940"/>
    <lineage>
        <taxon>Eukaryota</taxon>
        <taxon>Sar</taxon>
        <taxon>Alveolata</taxon>
        <taxon>Ciliophora</taxon>
        <taxon>Intramacronucleata</taxon>
        <taxon>Spirotrichea</taxon>
        <taxon>Hypotrichia</taxon>
        <taxon>Euplotida</taxon>
        <taxon>Euplotidae</taxon>
        <taxon>Euplotes</taxon>
    </lineage>
</organism>
<dbReference type="InterPro" id="IPR001005">
    <property type="entry name" value="SANT/Myb"/>
</dbReference>
<dbReference type="AlphaFoldDB" id="Q20CK0"/>
<feature type="domain" description="Myb-like" evidence="7">
    <location>
        <begin position="67"/>
        <end position="118"/>
    </location>
</feature>
<dbReference type="PROSITE" id="PS51294">
    <property type="entry name" value="HTH_MYB"/>
    <property type="match status" value="3"/>
</dbReference>